<organism evidence="1 2">
    <name type="scientific">Cohnella pontilimi</name>
    <dbReference type="NCBI Taxonomy" id="2564100"/>
    <lineage>
        <taxon>Bacteria</taxon>
        <taxon>Bacillati</taxon>
        <taxon>Bacillota</taxon>
        <taxon>Bacilli</taxon>
        <taxon>Bacillales</taxon>
        <taxon>Paenibacillaceae</taxon>
        <taxon>Cohnella</taxon>
    </lineage>
</organism>
<protein>
    <recommendedName>
        <fullName evidence="3">Thioesterase domain-containing protein</fullName>
    </recommendedName>
</protein>
<proteinExistence type="predicted"/>
<dbReference type="SUPFAM" id="SSF53474">
    <property type="entry name" value="alpha/beta-Hydrolases"/>
    <property type="match status" value="1"/>
</dbReference>
<dbReference type="Proteomes" id="UP000309673">
    <property type="component" value="Unassembled WGS sequence"/>
</dbReference>
<dbReference type="EMBL" id="SUPK01000001">
    <property type="protein sequence ID" value="TJY44000.1"/>
    <property type="molecule type" value="Genomic_DNA"/>
</dbReference>
<evidence type="ECO:0000313" key="2">
    <source>
        <dbReference type="Proteomes" id="UP000309673"/>
    </source>
</evidence>
<dbReference type="AlphaFoldDB" id="A0A4U0FGJ9"/>
<sequence length="236" mass="26484">MSELNLATEWDIYLLAGVGSSRSIFAACKRELQQRFQEEGRDPVIRELFPYGDHSVRLIRQVMEVGADLAGLRGLLRSGGRDAAEQVRTLSAGRPVLFIGHSGGSVAAYQAAVKLSEEGVIPDFRVVQVGSPKVPIRPEHRRKVSYFVAVDDQGHRVDPITRLGRWGGWARNRLGVRYWDKMKYAPGLIGSITVLGGHEHYFRNDDRYIHPERGSNLSLTLDSIWERVADYAEQVT</sequence>
<dbReference type="InterPro" id="IPR029058">
    <property type="entry name" value="AB_hydrolase_fold"/>
</dbReference>
<dbReference type="OrthoDB" id="2558990at2"/>
<name>A0A4U0FGJ9_9BACL</name>
<dbReference type="Gene3D" id="3.40.50.1820">
    <property type="entry name" value="alpha/beta hydrolase"/>
    <property type="match status" value="1"/>
</dbReference>
<evidence type="ECO:0008006" key="3">
    <source>
        <dbReference type="Google" id="ProtNLM"/>
    </source>
</evidence>
<reference evidence="1 2" key="1">
    <citation type="submission" date="2019-04" db="EMBL/GenBank/DDBJ databases">
        <title>Cohnella sp. nov., isolated from soil.</title>
        <authorList>
            <person name="Kim W."/>
        </authorList>
    </citation>
    <scope>NUCLEOTIDE SEQUENCE [LARGE SCALE GENOMIC DNA]</scope>
    <source>
        <strain evidence="1 2">CAU 1483</strain>
    </source>
</reference>
<evidence type="ECO:0000313" key="1">
    <source>
        <dbReference type="EMBL" id="TJY44000.1"/>
    </source>
</evidence>
<comment type="caution">
    <text evidence="1">The sequence shown here is derived from an EMBL/GenBank/DDBJ whole genome shotgun (WGS) entry which is preliminary data.</text>
</comment>
<dbReference type="RefSeq" id="WP_136775720.1">
    <property type="nucleotide sequence ID" value="NZ_SUPK01000001.1"/>
</dbReference>
<gene>
    <name evidence="1" type="ORF">E5161_00965</name>
</gene>
<accession>A0A4U0FGJ9</accession>
<keyword evidence="2" id="KW-1185">Reference proteome</keyword>